<dbReference type="KEGG" id="cpho:CPHO_04755"/>
<reference evidence="3 4" key="1">
    <citation type="submission" date="2014-08" db="EMBL/GenBank/DDBJ databases">
        <title>Complete genome sequence of Corynebacterium phocae M408/89/1(T)(=DSM 44612(T)), isolated from the common seal (Phoca vitulina).</title>
        <authorList>
            <person name="Ruckert C."/>
            <person name="Albersmeier A."/>
            <person name="Winkler A."/>
            <person name="Kalinowski J."/>
        </authorList>
    </citation>
    <scope>NUCLEOTIDE SEQUENCE [LARGE SCALE GENOMIC DNA]</scope>
    <source>
        <strain evidence="3 4">M408/89/1</strain>
    </source>
</reference>
<evidence type="ECO:0000313" key="3">
    <source>
        <dbReference type="EMBL" id="APT92312.1"/>
    </source>
</evidence>
<dbReference type="EMBL" id="CP009249">
    <property type="protein sequence ID" value="APT92312.1"/>
    <property type="molecule type" value="Genomic_DNA"/>
</dbReference>
<keyword evidence="4" id="KW-1185">Reference proteome</keyword>
<name>A0A1L7D2V4_9CORY</name>
<dbReference type="Proteomes" id="UP000185491">
    <property type="component" value="Chromosome"/>
</dbReference>
<proteinExistence type="inferred from homology"/>
<dbReference type="InterPro" id="IPR011856">
    <property type="entry name" value="tRNA_endonuc-like_dom_sf"/>
</dbReference>
<comment type="similarity">
    <text evidence="1 2">Belongs to the UPF0102 family.</text>
</comment>
<sequence length="131" mass="14178">MLTKTQRKDQLARKGESFAAQYYCARGATVIAANVSYAVGEIDLIVREPDGTIVFVEVKTRSGAGYGISEAVTPRKYARMRKAASQWLRGPSSPRVTGNRLADVRFDVLALRANGAGFDAEYFQGVENGAG</sequence>
<dbReference type="PANTHER" id="PTHR34039">
    <property type="entry name" value="UPF0102 PROTEIN YRAN"/>
    <property type="match status" value="1"/>
</dbReference>
<dbReference type="InterPro" id="IPR011335">
    <property type="entry name" value="Restrct_endonuc-II-like"/>
</dbReference>
<dbReference type="GO" id="GO:0004519">
    <property type="term" value="F:endonuclease activity"/>
    <property type="evidence" value="ECO:0007669"/>
    <property type="project" value="UniProtKB-KW"/>
</dbReference>
<dbReference type="HAMAP" id="MF_00048">
    <property type="entry name" value="UPF0102"/>
    <property type="match status" value="1"/>
</dbReference>
<dbReference type="GO" id="GO:0003676">
    <property type="term" value="F:nucleic acid binding"/>
    <property type="evidence" value="ECO:0007669"/>
    <property type="project" value="InterPro"/>
</dbReference>
<dbReference type="Gene3D" id="3.40.1350.10">
    <property type="match status" value="1"/>
</dbReference>
<dbReference type="RefSeq" id="WP_075733646.1">
    <property type="nucleotide sequence ID" value="NZ_CP009249.1"/>
</dbReference>
<gene>
    <name evidence="3" type="ORF">CPHO_04755</name>
</gene>
<keyword evidence="3" id="KW-0540">Nuclease</keyword>
<dbReference type="NCBIfam" id="NF009154">
    <property type="entry name" value="PRK12497.3-3"/>
    <property type="match status" value="1"/>
</dbReference>
<dbReference type="PANTHER" id="PTHR34039:SF1">
    <property type="entry name" value="UPF0102 PROTEIN YRAN"/>
    <property type="match status" value="1"/>
</dbReference>
<dbReference type="CDD" id="cd20736">
    <property type="entry name" value="PoNe_Nuclease"/>
    <property type="match status" value="1"/>
</dbReference>
<evidence type="ECO:0000256" key="1">
    <source>
        <dbReference type="ARBA" id="ARBA00006738"/>
    </source>
</evidence>
<evidence type="ECO:0000313" key="4">
    <source>
        <dbReference type="Proteomes" id="UP000185491"/>
    </source>
</evidence>
<organism evidence="3 4">
    <name type="scientific">Corynebacterium phocae</name>
    <dbReference type="NCBI Taxonomy" id="161895"/>
    <lineage>
        <taxon>Bacteria</taxon>
        <taxon>Bacillati</taxon>
        <taxon>Actinomycetota</taxon>
        <taxon>Actinomycetes</taxon>
        <taxon>Mycobacteriales</taxon>
        <taxon>Corynebacteriaceae</taxon>
        <taxon>Corynebacterium</taxon>
    </lineage>
</organism>
<keyword evidence="3" id="KW-0378">Hydrolase</keyword>
<dbReference type="AlphaFoldDB" id="A0A1L7D2V4"/>
<keyword evidence="3" id="KW-0255">Endonuclease</keyword>
<evidence type="ECO:0000256" key="2">
    <source>
        <dbReference type="HAMAP-Rule" id="MF_00048"/>
    </source>
</evidence>
<dbReference type="InterPro" id="IPR003509">
    <property type="entry name" value="UPF0102_YraN-like"/>
</dbReference>
<dbReference type="SUPFAM" id="SSF52980">
    <property type="entry name" value="Restriction endonuclease-like"/>
    <property type="match status" value="1"/>
</dbReference>
<protein>
    <recommendedName>
        <fullName evidence="2">UPF0102 protein CPHO_04755</fullName>
    </recommendedName>
</protein>
<accession>A0A1L7D2V4</accession>
<dbReference type="STRING" id="161895.CPHO_04755"/>
<dbReference type="Pfam" id="PF02021">
    <property type="entry name" value="UPF0102"/>
    <property type="match status" value="1"/>
</dbReference>
<dbReference type="OrthoDB" id="9794876at2"/>